<proteinExistence type="predicted"/>
<feature type="signal peptide" evidence="1">
    <location>
        <begin position="1"/>
        <end position="19"/>
    </location>
</feature>
<sequence>MKLLQVILLFGSLAFVVSDARIGHMEPCVIMTVSEAEDGCNKCFCLDGFRKACTKMSCSSDGGLRPLRPYFPGK</sequence>
<organism evidence="2 3">
    <name type="scientific">Halocaridina rubra</name>
    <name type="common">Hawaiian red shrimp</name>
    <dbReference type="NCBI Taxonomy" id="373956"/>
    <lineage>
        <taxon>Eukaryota</taxon>
        <taxon>Metazoa</taxon>
        <taxon>Ecdysozoa</taxon>
        <taxon>Arthropoda</taxon>
        <taxon>Crustacea</taxon>
        <taxon>Multicrustacea</taxon>
        <taxon>Malacostraca</taxon>
        <taxon>Eumalacostraca</taxon>
        <taxon>Eucarida</taxon>
        <taxon>Decapoda</taxon>
        <taxon>Pleocyemata</taxon>
        <taxon>Caridea</taxon>
        <taxon>Atyoidea</taxon>
        <taxon>Atyidae</taxon>
        <taxon>Halocaridina</taxon>
    </lineage>
</organism>
<protein>
    <submittedName>
        <fullName evidence="2">Uncharacterized protein</fullName>
    </submittedName>
</protein>
<dbReference type="EMBL" id="JAXCGZ010022772">
    <property type="protein sequence ID" value="KAK7024414.1"/>
    <property type="molecule type" value="Genomic_DNA"/>
</dbReference>
<reference evidence="2 3" key="1">
    <citation type="submission" date="2023-11" db="EMBL/GenBank/DDBJ databases">
        <title>Halocaridina rubra genome assembly.</title>
        <authorList>
            <person name="Smith C."/>
        </authorList>
    </citation>
    <scope>NUCLEOTIDE SEQUENCE [LARGE SCALE GENOMIC DNA]</scope>
    <source>
        <strain evidence="2">EP-1</strain>
        <tissue evidence="2">Whole</tissue>
    </source>
</reference>
<evidence type="ECO:0000313" key="3">
    <source>
        <dbReference type="Proteomes" id="UP001381693"/>
    </source>
</evidence>
<name>A0AAN8ZTG3_HALRR</name>
<dbReference type="Proteomes" id="UP001381693">
    <property type="component" value="Unassembled WGS sequence"/>
</dbReference>
<comment type="caution">
    <text evidence="2">The sequence shown here is derived from an EMBL/GenBank/DDBJ whole genome shotgun (WGS) entry which is preliminary data.</text>
</comment>
<keyword evidence="1" id="KW-0732">Signal</keyword>
<keyword evidence="3" id="KW-1185">Reference proteome</keyword>
<gene>
    <name evidence="2" type="ORF">SK128_026893</name>
</gene>
<accession>A0AAN8ZTG3</accession>
<feature type="chain" id="PRO_5042985514" evidence="1">
    <location>
        <begin position="20"/>
        <end position="74"/>
    </location>
</feature>
<evidence type="ECO:0000313" key="2">
    <source>
        <dbReference type="EMBL" id="KAK7024414.1"/>
    </source>
</evidence>
<dbReference type="AlphaFoldDB" id="A0AAN8ZTG3"/>
<evidence type="ECO:0000256" key="1">
    <source>
        <dbReference type="SAM" id="SignalP"/>
    </source>
</evidence>